<evidence type="ECO:0000256" key="1">
    <source>
        <dbReference type="ARBA" id="ARBA00004984"/>
    </source>
</evidence>
<dbReference type="GO" id="GO:0005829">
    <property type="term" value="C:cytosol"/>
    <property type="evidence" value="ECO:0007669"/>
    <property type="project" value="TreeGrafter"/>
</dbReference>
<keyword evidence="5 8" id="KW-0378">Hydrolase</keyword>
<evidence type="ECO:0000256" key="7">
    <source>
        <dbReference type="NCBIfam" id="TIGR02967"/>
    </source>
</evidence>
<evidence type="ECO:0000256" key="6">
    <source>
        <dbReference type="ARBA" id="ARBA00022833"/>
    </source>
</evidence>
<evidence type="ECO:0000256" key="8">
    <source>
        <dbReference type="RuleBase" id="RU366009"/>
    </source>
</evidence>
<dbReference type="Pfam" id="PF01979">
    <property type="entry name" value="Amidohydro_1"/>
    <property type="match status" value="1"/>
</dbReference>
<dbReference type="SUPFAM" id="SSF51338">
    <property type="entry name" value="Composite domain of metallo-dependent hydrolases"/>
    <property type="match status" value="1"/>
</dbReference>
<dbReference type="AlphaFoldDB" id="A0A140ICS0"/>
<evidence type="ECO:0000256" key="5">
    <source>
        <dbReference type="ARBA" id="ARBA00022801"/>
    </source>
</evidence>
<dbReference type="GO" id="GO:0008270">
    <property type="term" value="F:zinc ion binding"/>
    <property type="evidence" value="ECO:0007669"/>
    <property type="project" value="UniProtKB-UniRule"/>
</dbReference>
<dbReference type="InterPro" id="IPR006680">
    <property type="entry name" value="Amidohydro-rel"/>
</dbReference>
<name>A0A140ICS0_9RHOO</name>
<evidence type="ECO:0000256" key="3">
    <source>
        <dbReference type="ARBA" id="ARBA00012781"/>
    </source>
</evidence>
<dbReference type="KEGG" id="thu:AC731_000375"/>
<proteinExistence type="inferred from homology"/>
<dbReference type="InterPro" id="IPR032466">
    <property type="entry name" value="Metal_Hydrolase"/>
</dbReference>
<sequence length="449" mass="48977">MTLPAPQTLRAVRGEILHFLSDPAAYGAAASEHFADGILAIRDGHVAELGPAEDMLAKLPSDIVLDDYRGKLILPGFVDTHIHYAQTDIIASYGEQLLAWLERYTFPAEARFADPDHAAAVASFFCDELLRNGTTTAMAFATVHGTSVDALFEAARQRRMRLITGKVLMDRNCPDFLRDTAESGDAESRALVERWHGRDRLLYAVTPRFAATSSPEQMTRAGRLFAEHPGLYLQSHVAENRCEIEWIARLYPDARSYLNVYDGFGQLGPRSVYAHCIWLDDADRARMAATGAAMSFCPTSNLFLGSGLFDLASARAQGIRVGIGTDVGAGTSFSMLQTLNEAYKVLQLNNQRLSATDAFYLATLGGARSLYLDAQIGSFLSGHEADFVVLDPQATPLLARRMANCASLDERLFVLMMLGDDRAVAATHVMGEPAGLHPALSKNSKTVNL</sequence>
<gene>
    <name evidence="10" type="ORF">AC731_000375</name>
</gene>
<dbReference type="PANTHER" id="PTHR11271:SF6">
    <property type="entry name" value="GUANINE DEAMINASE"/>
    <property type="match status" value="1"/>
</dbReference>
<evidence type="ECO:0000313" key="10">
    <source>
        <dbReference type="EMBL" id="AMO35545.1"/>
    </source>
</evidence>
<dbReference type="FunFam" id="3.20.20.140:FF:000022">
    <property type="entry name" value="Guanine deaminase"/>
    <property type="match status" value="1"/>
</dbReference>
<protein>
    <recommendedName>
        <fullName evidence="3 7">Guanine deaminase</fullName>
        <shortName evidence="8">Guanase</shortName>
        <ecNumber evidence="3 7">3.5.4.3</ecNumber>
    </recommendedName>
    <alternativeName>
        <fullName evidence="8">Guanine aminohydrolase</fullName>
    </alternativeName>
</protein>
<dbReference type="GO" id="GO:0008892">
    <property type="term" value="F:guanine deaminase activity"/>
    <property type="evidence" value="ECO:0007669"/>
    <property type="project" value="UniProtKB-UniRule"/>
</dbReference>
<organism evidence="10 11">
    <name type="scientific">Thauera humireducens</name>
    <dbReference type="NCBI Taxonomy" id="1134435"/>
    <lineage>
        <taxon>Bacteria</taxon>
        <taxon>Pseudomonadati</taxon>
        <taxon>Pseudomonadota</taxon>
        <taxon>Betaproteobacteria</taxon>
        <taxon>Rhodocyclales</taxon>
        <taxon>Zoogloeaceae</taxon>
        <taxon>Thauera</taxon>
    </lineage>
</organism>
<dbReference type="InterPro" id="IPR011059">
    <property type="entry name" value="Metal-dep_hydrolase_composite"/>
</dbReference>
<dbReference type="STRING" id="1134435.AC731_000375"/>
<dbReference type="InterPro" id="IPR051607">
    <property type="entry name" value="Metallo-dep_hydrolases"/>
</dbReference>
<dbReference type="Gene3D" id="2.30.40.10">
    <property type="entry name" value="Urease, subunit C, domain 1"/>
    <property type="match status" value="1"/>
</dbReference>
<dbReference type="InterPro" id="IPR014311">
    <property type="entry name" value="Guanine_deaminase"/>
</dbReference>
<dbReference type="Proteomes" id="UP000036902">
    <property type="component" value="Chromosome"/>
</dbReference>
<comment type="pathway">
    <text evidence="1 8">Purine metabolism; guanine degradation; xanthine from guanine: step 1/1.</text>
</comment>
<dbReference type="EC" id="3.5.4.3" evidence="3 7"/>
<evidence type="ECO:0000313" key="11">
    <source>
        <dbReference type="Proteomes" id="UP000036902"/>
    </source>
</evidence>
<comment type="catalytic activity">
    <reaction evidence="8">
        <text>guanine + H2O + H(+) = xanthine + NH4(+)</text>
        <dbReference type="Rhea" id="RHEA:14665"/>
        <dbReference type="ChEBI" id="CHEBI:15377"/>
        <dbReference type="ChEBI" id="CHEBI:15378"/>
        <dbReference type="ChEBI" id="CHEBI:16235"/>
        <dbReference type="ChEBI" id="CHEBI:17712"/>
        <dbReference type="ChEBI" id="CHEBI:28938"/>
        <dbReference type="EC" id="3.5.4.3"/>
    </reaction>
</comment>
<comment type="similarity">
    <text evidence="2 8">Belongs to the metallo-dependent hydrolases superfamily. ATZ/TRZ family.</text>
</comment>
<keyword evidence="4 8" id="KW-0479">Metal-binding</keyword>
<dbReference type="GO" id="GO:0006147">
    <property type="term" value="P:guanine catabolic process"/>
    <property type="evidence" value="ECO:0007669"/>
    <property type="project" value="UniProtKB-UniRule"/>
</dbReference>
<evidence type="ECO:0000259" key="9">
    <source>
        <dbReference type="Pfam" id="PF01979"/>
    </source>
</evidence>
<accession>A0A140ICS0</accession>
<dbReference type="NCBIfam" id="NF006679">
    <property type="entry name" value="PRK09228.1"/>
    <property type="match status" value="1"/>
</dbReference>
<keyword evidence="6 8" id="KW-0862">Zinc</keyword>
<dbReference type="CDD" id="cd01303">
    <property type="entry name" value="GDEase"/>
    <property type="match status" value="1"/>
</dbReference>
<comment type="function">
    <text evidence="8">Catalyzes the hydrolytic deamination of guanine, producing xanthine and ammonia.</text>
</comment>
<dbReference type="UniPathway" id="UPA00603">
    <property type="reaction ID" value="UER00660"/>
</dbReference>
<dbReference type="NCBIfam" id="TIGR02967">
    <property type="entry name" value="guan_deamin"/>
    <property type="match status" value="1"/>
</dbReference>
<feature type="domain" description="Amidohydrolase-related" evidence="9">
    <location>
        <begin position="73"/>
        <end position="431"/>
    </location>
</feature>
<evidence type="ECO:0000256" key="2">
    <source>
        <dbReference type="ARBA" id="ARBA00006745"/>
    </source>
</evidence>
<dbReference type="PANTHER" id="PTHR11271">
    <property type="entry name" value="GUANINE DEAMINASE"/>
    <property type="match status" value="1"/>
</dbReference>
<keyword evidence="11" id="KW-1185">Reference proteome</keyword>
<evidence type="ECO:0000256" key="4">
    <source>
        <dbReference type="ARBA" id="ARBA00022723"/>
    </source>
</evidence>
<dbReference type="SUPFAM" id="SSF51556">
    <property type="entry name" value="Metallo-dependent hydrolases"/>
    <property type="match status" value="1"/>
</dbReference>
<dbReference type="Gene3D" id="3.20.20.140">
    <property type="entry name" value="Metal-dependent hydrolases"/>
    <property type="match status" value="1"/>
</dbReference>
<comment type="cofactor">
    <cofactor evidence="8">
        <name>Zn(2+)</name>
        <dbReference type="ChEBI" id="CHEBI:29105"/>
    </cofactor>
    <text evidence="8">Binds 1 zinc ion per subunit.</text>
</comment>
<dbReference type="EMBL" id="CP014646">
    <property type="protein sequence ID" value="AMO35545.1"/>
    <property type="molecule type" value="Genomic_DNA"/>
</dbReference>
<dbReference type="RefSeq" id="WP_048708606.1">
    <property type="nucleotide sequence ID" value="NZ_CP014646.1"/>
</dbReference>
<reference evidence="11" key="1">
    <citation type="submission" date="2016-03" db="EMBL/GenBank/DDBJ databases">
        <authorList>
            <person name="Ma C."/>
            <person name="Zhou S."/>
            <person name="Yang G."/>
        </authorList>
    </citation>
    <scope>NUCLEOTIDE SEQUENCE [LARGE SCALE GENOMIC DNA]</scope>
    <source>
        <strain evidence="11">SgZ-1</strain>
    </source>
</reference>